<dbReference type="SUPFAM" id="SSF52058">
    <property type="entry name" value="L domain-like"/>
    <property type="match status" value="1"/>
</dbReference>
<protein>
    <submittedName>
        <fullName evidence="4">Leucine-rich repeat domain-containing protein</fullName>
    </submittedName>
</protein>
<accession>A0ABV5SGA4</accession>
<dbReference type="Gene3D" id="3.80.10.10">
    <property type="entry name" value="Ribonuclease Inhibitor"/>
    <property type="match status" value="1"/>
</dbReference>
<proteinExistence type="predicted"/>
<feature type="compositionally biased region" description="Basic and acidic residues" evidence="3">
    <location>
        <begin position="123"/>
        <end position="132"/>
    </location>
</feature>
<evidence type="ECO:0000313" key="4">
    <source>
        <dbReference type="EMBL" id="MFB9630721.1"/>
    </source>
</evidence>
<keyword evidence="1" id="KW-0433">Leucine-rich repeat</keyword>
<dbReference type="Pfam" id="PF00560">
    <property type="entry name" value="LRR_1"/>
    <property type="match status" value="1"/>
</dbReference>
<comment type="caution">
    <text evidence="4">The sequence shown here is derived from an EMBL/GenBank/DDBJ whole genome shotgun (WGS) entry which is preliminary data.</text>
</comment>
<keyword evidence="5" id="KW-1185">Reference proteome</keyword>
<reference evidence="4 5" key="1">
    <citation type="submission" date="2024-09" db="EMBL/GenBank/DDBJ databases">
        <authorList>
            <person name="Sun Q."/>
            <person name="Mori K."/>
        </authorList>
    </citation>
    <scope>NUCLEOTIDE SEQUENCE [LARGE SCALE GENOMIC DNA]</scope>
    <source>
        <strain evidence="4 5">JCM 3143</strain>
    </source>
</reference>
<dbReference type="PANTHER" id="PTHR48051">
    <property type="match status" value="1"/>
</dbReference>
<evidence type="ECO:0000256" key="3">
    <source>
        <dbReference type="SAM" id="MobiDB-lite"/>
    </source>
</evidence>
<feature type="region of interest" description="Disordered" evidence="3">
    <location>
        <begin position="123"/>
        <end position="143"/>
    </location>
</feature>
<evidence type="ECO:0000256" key="1">
    <source>
        <dbReference type="ARBA" id="ARBA00022614"/>
    </source>
</evidence>
<gene>
    <name evidence="4" type="ORF">ACFFSA_47250</name>
</gene>
<evidence type="ECO:0000313" key="5">
    <source>
        <dbReference type="Proteomes" id="UP001589532"/>
    </source>
</evidence>
<dbReference type="InterPro" id="IPR032675">
    <property type="entry name" value="LRR_dom_sf"/>
</dbReference>
<dbReference type="InterPro" id="IPR050216">
    <property type="entry name" value="LRR_domain-containing"/>
</dbReference>
<organism evidence="4 5">
    <name type="scientific">Nonomuraea helvata</name>
    <dbReference type="NCBI Taxonomy" id="37484"/>
    <lineage>
        <taxon>Bacteria</taxon>
        <taxon>Bacillati</taxon>
        <taxon>Actinomycetota</taxon>
        <taxon>Actinomycetes</taxon>
        <taxon>Streptosporangiales</taxon>
        <taxon>Streptosporangiaceae</taxon>
        <taxon>Nonomuraea</taxon>
    </lineage>
</organism>
<evidence type="ECO:0000256" key="2">
    <source>
        <dbReference type="ARBA" id="ARBA00022737"/>
    </source>
</evidence>
<dbReference type="RefSeq" id="WP_344993577.1">
    <property type="nucleotide sequence ID" value="NZ_BAAAXV010000008.1"/>
</dbReference>
<dbReference type="PANTHER" id="PTHR48051:SF1">
    <property type="entry name" value="RAS SUPPRESSOR PROTEIN 1"/>
    <property type="match status" value="1"/>
</dbReference>
<keyword evidence="2" id="KW-0677">Repeat</keyword>
<name>A0ABV5SGA4_9ACTN</name>
<sequence>MSDCHLDELPVGIGDLRALRRLDLNNGSLVRPDGTWVPPPADLWDLTDLEELTLPMSGLAAIPAVIGRMTRLRYLDLSTCEVRELPPELARLTDLERIDLTWTLVREVGPEVRSLPRLRDILTSRRDHDEPGASRTHRATPDA</sequence>
<dbReference type="Proteomes" id="UP001589532">
    <property type="component" value="Unassembled WGS sequence"/>
</dbReference>
<dbReference type="EMBL" id="JBHMBW010000099">
    <property type="protein sequence ID" value="MFB9630721.1"/>
    <property type="molecule type" value="Genomic_DNA"/>
</dbReference>
<dbReference type="InterPro" id="IPR001611">
    <property type="entry name" value="Leu-rich_rpt"/>
</dbReference>